<evidence type="ECO:0000313" key="3">
    <source>
        <dbReference type="Proteomes" id="UP000316921"/>
    </source>
</evidence>
<evidence type="ECO:0000256" key="1">
    <source>
        <dbReference type="SAM" id="SignalP"/>
    </source>
</evidence>
<dbReference type="Proteomes" id="UP000316921">
    <property type="component" value="Chromosome"/>
</dbReference>
<keyword evidence="1" id="KW-0732">Signal</keyword>
<reference evidence="2 3" key="1">
    <citation type="submission" date="2019-02" db="EMBL/GenBank/DDBJ databases">
        <title>Deep-cultivation of Planctomycetes and their phenomic and genomic characterization uncovers novel biology.</title>
        <authorList>
            <person name="Wiegand S."/>
            <person name="Jogler M."/>
            <person name="Boedeker C."/>
            <person name="Pinto D."/>
            <person name="Vollmers J."/>
            <person name="Rivas-Marin E."/>
            <person name="Kohn T."/>
            <person name="Peeters S.H."/>
            <person name="Heuer A."/>
            <person name="Rast P."/>
            <person name="Oberbeckmann S."/>
            <person name="Bunk B."/>
            <person name="Jeske O."/>
            <person name="Meyerdierks A."/>
            <person name="Storesund J.E."/>
            <person name="Kallscheuer N."/>
            <person name="Luecker S."/>
            <person name="Lage O.M."/>
            <person name="Pohl T."/>
            <person name="Merkel B.J."/>
            <person name="Hornburger P."/>
            <person name="Mueller R.-W."/>
            <person name="Bruemmer F."/>
            <person name="Labrenz M."/>
            <person name="Spormann A.M."/>
            <person name="Op den Camp H."/>
            <person name="Overmann J."/>
            <person name="Amann R."/>
            <person name="Jetten M.S.M."/>
            <person name="Mascher T."/>
            <person name="Medema M.H."/>
            <person name="Devos D.P."/>
            <person name="Kaster A.-K."/>
            <person name="Ovreas L."/>
            <person name="Rohde M."/>
            <person name="Galperin M.Y."/>
            <person name="Jogler C."/>
        </authorList>
    </citation>
    <scope>NUCLEOTIDE SEQUENCE [LARGE SCALE GENOMIC DNA]</scope>
    <source>
        <strain evidence="2 3">Pla133</strain>
    </source>
</reference>
<name>A0A518BDY7_9BACT</name>
<feature type="signal peptide" evidence="1">
    <location>
        <begin position="1"/>
        <end position="23"/>
    </location>
</feature>
<keyword evidence="3" id="KW-1185">Reference proteome</keyword>
<dbReference type="AlphaFoldDB" id="A0A518BDY7"/>
<sequence precursor="true">MSAVPTPARSIALALIAPALATAAQGAGPDQGQAPPVTATVVTSDGSDWLRLVSGEWLKGELIVLDRGTVQFDSAELDDLEIDWADVVELRTAREFTLLLEGREQLIGRVQLLDGRLLVEQGERLRDLPREAVVRIVPGEPRESNFWSGKLTLGSTVRRGNTDQLDLTTGLSLLRRTARSRLTIDWDSAYSELDGESNSDNQRLRSRYDWFLNSRLFLTPLGFELYRDEFQNIELRASPYTGLGYAVVDRSTVEWDLSAALGYRVTRYASVETGSSAQDESATGILGTTLSWRASSTVDVDFAYSAEIGLEDVQDTNQLASAELSVDLWWDFDLDLRLQWNRVGQPAPDSDGQVPKKDDLLLAVGLSWSF</sequence>
<dbReference type="InterPro" id="IPR007433">
    <property type="entry name" value="DUF481"/>
</dbReference>
<dbReference type="RefSeq" id="WP_419192015.1">
    <property type="nucleotide sequence ID" value="NZ_CP036287.1"/>
</dbReference>
<dbReference type="EMBL" id="CP036287">
    <property type="protein sequence ID" value="QDU65190.1"/>
    <property type="molecule type" value="Genomic_DNA"/>
</dbReference>
<gene>
    <name evidence="2" type="ORF">Pla133_02540</name>
</gene>
<accession>A0A518BDY7</accession>
<proteinExistence type="predicted"/>
<evidence type="ECO:0000313" key="2">
    <source>
        <dbReference type="EMBL" id="QDU65190.1"/>
    </source>
</evidence>
<feature type="chain" id="PRO_5021770836" description="DUF481 domain-containing protein" evidence="1">
    <location>
        <begin position="24"/>
        <end position="370"/>
    </location>
</feature>
<evidence type="ECO:0008006" key="4">
    <source>
        <dbReference type="Google" id="ProtNLM"/>
    </source>
</evidence>
<organism evidence="2 3">
    <name type="scientific">Engelhardtia mirabilis</name>
    <dbReference type="NCBI Taxonomy" id="2528011"/>
    <lineage>
        <taxon>Bacteria</taxon>
        <taxon>Pseudomonadati</taxon>
        <taxon>Planctomycetota</taxon>
        <taxon>Planctomycetia</taxon>
        <taxon>Planctomycetia incertae sedis</taxon>
        <taxon>Engelhardtia</taxon>
    </lineage>
</organism>
<dbReference type="Pfam" id="PF04338">
    <property type="entry name" value="DUF481"/>
    <property type="match status" value="1"/>
</dbReference>
<protein>
    <recommendedName>
        <fullName evidence="4">DUF481 domain-containing protein</fullName>
    </recommendedName>
</protein>
<dbReference type="KEGG" id="pbap:Pla133_02540"/>